<dbReference type="AlphaFoldDB" id="A0A540MMD8"/>
<keyword evidence="2" id="KW-1185">Reference proteome</keyword>
<accession>A0A540MMD8</accession>
<sequence>MKIVVVVLKMIMICFLFLWQLQTFAAAARLHLSAGGMRSHDQQHQVQHAVGRRQVNYGHPFPTRSPSPSSLWLHDEDYSIARTLARRN</sequence>
<comment type="caution">
    <text evidence="1">The sequence shown here is derived from an EMBL/GenBank/DDBJ whole genome shotgun (WGS) entry which is preliminary data.</text>
</comment>
<organism evidence="1 2">
    <name type="scientific">Malus baccata</name>
    <name type="common">Siberian crab apple</name>
    <name type="synonym">Pyrus baccata</name>
    <dbReference type="NCBI Taxonomy" id="106549"/>
    <lineage>
        <taxon>Eukaryota</taxon>
        <taxon>Viridiplantae</taxon>
        <taxon>Streptophyta</taxon>
        <taxon>Embryophyta</taxon>
        <taxon>Tracheophyta</taxon>
        <taxon>Spermatophyta</taxon>
        <taxon>Magnoliopsida</taxon>
        <taxon>eudicotyledons</taxon>
        <taxon>Gunneridae</taxon>
        <taxon>Pentapetalae</taxon>
        <taxon>rosids</taxon>
        <taxon>fabids</taxon>
        <taxon>Rosales</taxon>
        <taxon>Rosaceae</taxon>
        <taxon>Amygdaloideae</taxon>
        <taxon>Maleae</taxon>
        <taxon>Malus</taxon>
    </lineage>
</organism>
<proteinExistence type="predicted"/>
<gene>
    <name evidence="1" type="ORF">C1H46_014885</name>
</gene>
<dbReference type="Proteomes" id="UP000315295">
    <property type="component" value="Unassembled WGS sequence"/>
</dbReference>
<reference evidence="1 2" key="1">
    <citation type="journal article" date="2019" name="G3 (Bethesda)">
        <title>Sequencing of a Wild Apple (Malus baccata) Genome Unravels the Differences Between Cultivated and Wild Apple Species Regarding Disease Resistance and Cold Tolerance.</title>
        <authorList>
            <person name="Chen X."/>
        </authorList>
    </citation>
    <scope>NUCLEOTIDE SEQUENCE [LARGE SCALE GENOMIC DNA]</scope>
    <source>
        <strain evidence="2">cv. Shandingzi</strain>
        <tissue evidence="1">Leaves</tissue>
    </source>
</reference>
<evidence type="ECO:0000313" key="2">
    <source>
        <dbReference type="Proteomes" id="UP000315295"/>
    </source>
</evidence>
<dbReference type="EMBL" id="VIEB01000234">
    <property type="protein sequence ID" value="TQD99549.1"/>
    <property type="molecule type" value="Genomic_DNA"/>
</dbReference>
<evidence type="ECO:0000313" key="1">
    <source>
        <dbReference type="EMBL" id="TQD99549.1"/>
    </source>
</evidence>
<name>A0A540MMD8_MALBA</name>
<protein>
    <submittedName>
        <fullName evidence="1">Uncharacterized protein</fullName>
    </submittedName>
</protein>